<dbReference type="AlphaFoldDB" id="U6G1Z2"/>
<dbReference type="OrthoDB" id="348088at2759"/>
<gene>
    <name evidence="2" type="ORF">EPH_0001960</name>
</gene>
<dbReference type="VEuPathDB" id="ToxoDB:EPH_0001960"/>
<feature type="compositionally biased region" description="Polar residues" evidence="1">
    <location>
        <begin position="657"/>
        <end position="676"/>
    </location>
</feature>
<protein>
    <submittedName>
        <fullName evidence="2">Alpha-galactosidase A, putative</fullName>
    </submittedName>
</protein>
<feature type="region of interest" description="Disordered" evidence="1">
    <location>
        <begin position="156"/>
        <end position="176"/>
    </location>
</feature>
<name>U6G1Z2_9EIME</name>
<dbReference type="InterPro" id="IPR017853">
    <property type="entry name" value="GH"/>
</dbReference>
<dbReference type="InterPro" id="IPR013785">
    <property type="entry name" value="Aldolase_TIM"/>
</dbReference>
<feature type="compositionally biased region" description="Low complexity" evidence="1">
    <location>
        <begin position="677"/>
        <end position="730"/>
    </location>
</feature>
<keyword evidence="3" id="KW-1185">Reference proteome</keyword>
<organism evidence="2 3">
    <name type="scientific">Eimeria praecox</name>
    <dbReference type="NCBI Taxonomy" id="51316"/>
    <lineage>
        <taxon>Eukaryota</taxon>
        <taxon>Sar</taxon>
        <taxon>Alveolata</taxon>
        <taxon>Apicomplexa</taxon>
        <taxon>Conoidasida</taxon>
        <taxon>Coccidia</taxon>
        <taxon>Eucoccidiorida</taxon>
        <taxon>Eimeriorina</taxon>
        <taxon>Eimeriidae</taxon>
        <taxon>Eimeria</taxon>
    </lineage>
</organism>
<dbReference type="Proteomes" id="UP000018201">
    <property type="component" value="Unassembled WGS sequence"/>
</dbReference>
<accession>U6G1Z2</accession>
<evidence type="ECO:0000313" key="3">
    <source>
        <dbReference type="Proteomes" id="UP000018201"/>
    </source>
</evidence>
<reference evidence="2" key="1">
    <citation type="submission" date="2013-10" db="EMBL/GenBank/DDBJ databases">
        <title>Genomic analysis of the causative agents of coccidiosis in chickens.</title>
        <authorList>
            <person name="Reid A.J."/>
            <person name="Blake D."/>
            <person name="Billington K."/>
            <person name="Browne H."/>
            <person name="Dunn M."/>
            <person name="Hung S."/>
            <person name="Kawahara F."/>
            <person name="Miranda-Saavedra D."/>
            <person name="Mourier T."/>
            <person name="Nagra H."/>
            <person name="Otto T.D."/>
            <person name="Rawlings N."/>
            <person name="Sanchez A."/>
            <person name="Sanders M."/>
            <person name="Subramaniam C."/>
            <person name="Tay Y."/>
            <person name="Dear P."/>
            <person name="Doerig C."/>
            <person name="Gruber A."/>
            <person name="Parkinson J."/>
            <person name="Shirley M."/>
            <person name="Wan K.L."/>
            <person name="Berriman M."/>
            <person name="Tomley F."/>
            <person name="Pain A."/>
        </authorList>
    </citation>
    <scope>NUCLEOTIDE SEQUENCE [LARGE SCALE GENOMIC DNA]</scope>
    <source>
        <strain evidence="2">Houghton</strain>
    </source>
</reference>
<sequence length="775" mass="84199">MRICQFKFPRRLVRLISTFTCFGLLLLLPLGLSSDIDVFNPFGNPFGEEEPFQFPLEDLLEGPVVHKPDSSVDRPQRPVFAAFESSESLQVVVPNPEKDRKLAGWFLSPWSKGKCREDDWDEHNLKKAVSLAASSTAHELGMQHFAVESCWREGNNPKLSTEEDDDVQSEKSEAPVNSRKLEVNKTLFPHGIESAAQFAHEKGLLFGLGLTVSSQACPELEPSRQGVTASELVGELNSCSSTPEEAAADFMLWGEAAKASVPSLVLICSWSPQTTQGEVNTVSIQEVLPMCDEWVESNITHTSDKGFSSQEAGSLAVQLEFKERKTEERIKGPFQFLQRWRWGANLLGSDPLSTEADRQRRLALDALLGRQLAVRVSSFSDFLQQTSLIEDRILLTAISDPQHTQVKSSSGPGGLKVMCRDMADGDLILGLFNLGDEPLSVAAAAAELVKWCQLQEPAPLKLTRAWNPPAAQQQQQQQQQQQLSLLLPPGGAGLVQAEFIDPLGEKEEAKMLDEPLSLMGIGLKDDPRKMTVAVLKSKGSASSFTAAHRLLQPTGAEEGRVNEKLFKIHRRRQLPPLEGFKPKIDGGDSSPLLSFFRLTLAALLPLALATALGDEQHTAAAATAAATANKTKGKTHPRLPEQPHPQHHHNHPLSQPGDTNLSPLPSSHSIPRTNQENSSSRSSSDSTSTSSSDSSSNSKSNSSSSNSKSHSSSSSNDNLSSIISSSNEEPSLPPPALLSLSHSSNNNKDEGDNRLCCYSVSLLSISYSTGSCLDS</sequence>
<reference evidence="2" key="2">
    <citation type="submission" date="2013-10" db="EMBL/GenBank/DDBJ databases">
        <authorList>
            <person name="Aslett M."/>
        </authorList>
    </citation>
    <scope>NUCLEOTIDE SEQUENCE [LARGE SCALE GENOMIC DNA]</scope>
    <source>
        <strain evidence="2">Houghton</strain>
    </source>
</reference>
<evidence type="ECO:0000313" key="2">
    <source>
        <dbReference type="EMBL" id="CDI74266.1"/>
    </source>
</evidence>
<dbReference type="EMBL" id="HG690136">
    <property type="protein sequence ID" value="CDI74266.1"/>
    <property type="molecule type" value="Genomic_DNA"/>
</dbReference>
<feature type="compositionally biased region" description="Low complexity" evidence="1">
    <location>
        <begin position="737"/>
        <end position="746"/>
    </location>
</feature>
<evidence type="ECO:0000256" key="1">
    <source>
        <dbReference type="SAM" id="MobiDB-lite"/>
    </source>
</evidence>
<proteinExistence type="predicted"/>
<dbReference type="SUPFAM" id="SSF51445">
    <property type="entry name" value="(Trans)glycosidases"/>
    <property type="match status" value="1"/>
</dbReference>
<dbReference type="Gene3D" id="3.20.20.70">
    <property type="entry name" value="Aldolase class I"/>
    <property type="match status" value="1"/>
</dbReference>
<feature type="region of interest" description="Disordered" evidence="1">
    <location>
        <begin position="622"/>
        <end position="751"/>
    </location>
</feature>